<keyword evidence="2" id="KW-1185">Reference proteome</keyword>
<accession>A0A6F8YZH8</accession>
<reference evidence="1 2" key="1">
    <citation type="submission" date="2020-03" db="EMBL/GenBank/DDBJ databases">
        <title>Whole genome shotgun sequence of Phytohabitans suffuscus NBRC 105367.</title>
        <authorList>
            <person name="Komaki H."/>
            <person name="Tamura T."/>
        </authorList>
    </citation>
    <scope>NUCLEOTIDE SEQUENCE [LARGE SCALE GENOMIC DNA]</scope>
    <source>
        <strain evidence="1 2">NBRC 105367</strain>
    </source>
</reference>
<evidence type="ECO:0000313" key="1">
    <source>
        <dbReference type="EMBL" id="BCB91241.1"/>
    </source>
</evidence>
<dbReference type="SUPFAM" id="SSF50475">
    <property type="entry name" value="FMN-binding split barrel"/>
    <property type="match status" value="1"/>
</dbReference>
<name>A0A6F8YZH8_9ACTN</name>
<evidence type="ECO:0000313" key="2">
    <source>
        <dbReference type="Proteomes" id="UP000503011"/>
    </source>
</evidence>
<dbReference type="AlphaFoldDB" id="A0A6F8YZH8"/>
<gene>
    <name evidence="1" type="ORF">Psuf_085540</name>
</gene>
<reference evidence="1 2" key="2">
    <citation type="submission" date="2020-03" db="EMBL/GenBank/DDBJ databases">
        <authorList>
            <person name="Ichikawa N."/>
            <person name="Kimura A."/>
            <person name="Kitahashi Y."/>
            <person name="Uohara A."/>
        </authorList>
    </citation>
    <scope>NUCLEOTIDE SEQUENCE [LARGE SCALE GENOMIC DNA]</scope>
    <source>
        <strain evidence="1 2">NBRC 105367</strain>
    </source>
</reference>
<dbReference type="InterPro" id="IPR012349">
    <property type="entry name" value="Split_barrel_FMN-bd"/>
</dbReference>
<dbReference type="Gene3D" id="2.30.110.10">
    <property type="entry name" value="Electron Transport, Fmn-binding Protein, Chain A"/>
    <property type="match status" value="1"/>
</dbReference>
<proteinExistence type="predicted"/>
<sequence length="84" mass="9083">MYFTHAAYRDFYWVSSPDAHHSANLAARPAVAVVIFDSQVPPSQTRAVYVRAEAARVPDGELAEHCAAAFARVGPGAHAFTPRS</sequence>
<dbReference type="EMBL" id="AP022871">
    <property type="protein sequence ID" value="BCB91241.1"/>
    <property type="molecule type" value="Genomic_DNA"/>
</dbReference>
<dbReference type="Proteomes" id="UP000503011">
    <property type="component" value="Chromosome"/>
</dbReference>
<organism evidence="1 2">
    <name type="scientific">Phytohabitans suffuscus</name>
    <dbReference type="NCBI Taxonomy" id="624315"/>
    <lineage>
        <taxon>Bacteria</taxon>
        <taxon>Bacillati</taxon>
        <taxon>Actinomycetota</taxon>
        <taxon>Actinomycetes</taxon>
        <taxon>Micromonosporales</taxon>
        <taxon>Micromonosporaceae</taxon>
    </lineage>
</organism>
<protein>
    <submittedName>
        <fullName evidence="1">Uncharacterized protein</fullName>
    </submittedName>
</protein>
<dbReference type="KEGG" id="psuu:Psuf_085540"/>